<sequence length="52" mass="5899">VWDARVKLLTSQWPGTSIDFALKMIDLLVGREKAHEVASQLVMAAGIYNYYE</sequence>
<organism evidence="1 2">
    <name type="scientific">Klebsiella michiganensis</name>
    <dbReference type="NCBI Taxonomy" id="1134687"/>
    <lineage>
        <taxon>Bacteria</taxon>
        <taxon>Pseudomonadati</taxon>
        <taxon>Pseudomonadota</taxon>
        <taxon>Gammaproteobacteria</taxon>
        <taxon>Enterobacterales</taxon>
        <taxon>Enterobacteriaceae</taxon>
        <taxon>Klebsiella/Raoultella group</taxon>
        <taxon>Klebsiella</taxon>
    </lineage>
</organism>
<dbReference type="Gene3D" id="3.40.50.880">
    <property type="match status" value="1"/>
</dbReference>
<evidence type="ECO:0000313" key="2">
    <source>
        <dbReference type="Proteomes" id="UP000234667"/>
    </source>
</evidence>
<gene>
    <name evidence="1" type="ORF">CWN49_25445</name>
</gene>
<reference evidence="1 2" key="2">
    <citation type="submission" date="2018-01" db="EMBL/GenBank/DDBJ databases">
        <title>Genomic study of Klebsiella pneumoniae.</title>
        <authorList>
            <person name="Yang Y."/>
            <person name="Bicalho R."/>
        </authorList>
    </citation>
    <scope>NUCLEOTIDE SEQUENCE [LARGE SCALE GENOMIC DNA]</scope>
    <source>
        <strain evidence="1 2">A10</strain>
    </source>
</reference>
<dbReference type="AlphaFoldDB" id="A0A2J5PF06"/>
<protein>
    <submittedName>
        <fullName evidence="1">DJ-1 family protein</fullName>
    </submittedName>
</protein>
<dbReference type="InterPro" id="IPR029062">
    <property type="entry name" value="Class_I_gatase-like"/>
</dbReference>
<reference evidence="1 2" key="1">
    <citation type="submission" date="2017-11" db="EMBL/GenBank/DDBJ databases">
        <authorList>
            <person name="Han C.G."/>
        </authorList>
    </citation>
    <scope>NUCLEOTIDE SEQUENCE [LARGE SCALE GENOMIC DNA]</scope>
    <source>
        <strain evidence="1 2">A10</strain>
    </source>
</reference>
<name>A0A2J5PF06_9ENTR</name>
<dbReference type="Proteomes" id="UP000234667">
    <property type="component" value="Unassembled WGS sequence"/>
</dbReference>
<proteinExistence type="predicted"/>
<feature type="non-terminal residue" evidence="1">
    <location>
        <position position="1"/>
    </location>
</feature>
<comment type="caution">
    <text evidence="1">The sequence shown here is derived from an EMBL/GenBank/DDBJ whole genome shotgun (WGS) entry which is preliminary data.</text>
</comment>
<accession>A0A2J5PF06</accession>
<evidence type="ECO:0000313" key="1">
    <source>
        <dbReference type="EMBL" id="PLO64438.1"/>
    </source>
</evidence>
<dbReference type="SUPFAM" id="SSF52317">
    <property type="entry name" value="Class I glutamine amidotransferase-like"/>
    <property type="match status" value="1"/>
</dbReference>
<dbReference type="EMBL" id="PIDR01001031">
    <property type="protein sequence ID" value="PLO64438.1"/>
    <property type="molecule type" value="Genomic_DNA"/>
</dbReference>